<evidence type="ECO:0000259" key="7">
    <source>
        <dbReference type="PROSITE" id="PS51828"/>
    </source>
</evidence>
<dbReference type="InterPro" id="IPR001759">
    <property type="entry name" value="PTX_dom"/>
</dbReference>
<evidence type="ECO:0000256" key="6">
    <source>
        <dbReference type="PROSITE-ProRule" id="PRU01172"/>
    </source>
</evidence>
<evidence type="ECO:0000256" key="4">
    <source>
        <dbReference type="ARBA" id="ARBA00023157"/>
    </source>
</evidence>
<gene>
    <name evidence="8" type="primary">Adgrd2</name>
    <name evidence="8" type="ORF">GTO92_0004618</name>
</gene>
<protein>
    <submittedName>
        <fullName evidence="8">AGRD2 protein</fullName>
    </submittedName>
</protein>
<proteinExistence type="predicted"/>
<name>A0ABS2Z492_POLSE</name>
<keyword evidence="3" id="KW-0106">Calcium</keyword>
<dbReference type="PANTHER" id="PTHR19277:SF163">
    <property type="entry name" value="ADHESION G-PROTEIN COUPLED RECEPTOR D2-LIKE ISOFORM X1"/>
    <property type="match status" value="1"/>
</dbReference>
<dbReference type="Pfam" id="PF00354">
    <property type="entry name" value="Pentaxin"/>
    <property type="match status" value="1"/>
</dbReference>
<dbReference type="Gene3D" id="2.60.120.200">
    <property type="match status" value="1"/>
</dbReference>
<keyword evidence="2" id="KW-0479">Metal-binding</keyword>
<organism evidence="8 9">
    <name type="scientific">Polypterus senegalus</name>
    <name type="common">Senegal bichir</name>
    <dbReference type="NCBI Taxonomy" id="55291"/>
    <lineage>
        <taxon>Eukaryota</taxon>
        <taxon>Metazoa</taxon>
        <taxon>Chordata</taxon>
        <taxon>Craniata</taxon>
        <taxon>Vertebrata</taxon>
        <taxon>Euteleostomi</taxon>
        <taxon>Actinopterygii</taxon>
        <taxon>Polypteriformes</taxon>
        <taxon>Polypteridae</taxon>
        <taxon>Polypterus</taxon>
    </lineage>
</organism>
<comment type="cofactor">
    <cofactor evidence="1">
        <name>Ca(2+)</name>
        <dbReference type="ChEBI" id="CHEBI:29108"/>
    </cofactor>
</comment>
<evidence type="ECO:0000256" key="1">
    <source>
        <dbReference type="ARBA" id="ARBA00001913"/>
    </source>
</evidence>
<comment type="caution">
    <text evidence="6">Lacks conserved residue(s) required for the propagation of feature annotation.</text>
</comment>
<comment type="caution">
    <text evidence="8">The sequence shown here is derived from an EMBL/GenBank/DDBJ whole genome shotgun (WGS) entry which is preliminary data.</text>
</comment>
<keyword evidence="4" id="KW-1015">Disulfide bond</keyword>
<evidence type="ECO:0000256" key="5">
    <source>
        <dbReference type="ARBA" id="ARBA00023180"/>
    </source>
</evidence>
<dbReference type="SMART" id="SM00159">
    <property type="entry name" value="PTX"/>
    <property type="match status" value="1"/>
</dbReference>
<evidence type="ECO:0000313" key="8">
    <source>
        <dbReference type="EMBL" id="MBN3293870.1"/>
    </source>
</evidence>
<reference evidence="8" key="1">
    <citation type="journal article" date="2021" name="Cell">
        <title>Tracing the genetic footprints of vertebrate landing in non-teleost ray-finned fishes.</title>
        <authorList>
            <person name="Bi X."/>
            <person name="Wang K."/>
            <person name="Yang L."/>
            <person name="Pan H."/>
            <person name="Jiang H."/>
            <person name="Wei Q."/>
            <person name="Fang M."/>
            <person name="Yu H."/>
            <person name="Zhu C."/>
            <person name="Cai Y."/>
            <person name="He Y."/>
            <person name="Gan X."/>
            <person name="Zeng H."/>
            <person name="Yu D."/>
            <person name="Zhu Y."/>
            <person name="Jiang H."/>
            <person name="Qiu Q."/>
            <person name="Yang H."/>
            <person name="Zhang Y.E."/>
            <person name="Wang W."/>
            <person name="Zhu M."/>
            <person name="He S."/>
            <person name="Zhang G."/>
        </authorList>
    </citation>
    <scope>NUCLEOTIDE SEQUENCE</scope>
    <source>
        <strain evidence="8">Bchr_001</strain>
    </source>
</reference>
<dbReference type="PROSITE" id="PS51828">
    <property type="entry name" value="PTX_2"/>
    <property type="match status" value="1"/>
</dbReference>
<sequence>SGAMQLPVLTFPNTNHTKHAKVQLTFPALHAVTVCSRVQWDTKASHVSTIFSYASPSFINEFQLRGQKDHKGDISLALIVHGHHTAYRALFENDGKWHHVCVTWQKSNGKWAIFVDGKEGHSGVSVHSLQNIEGNGVFIIGQDQDVLGGNFSDAFSGNISDLNIWSEVLDKKQIEGVESCALIMQNQLFCWDVSKMTIEKNVKQSTMSLTCPDSYIKLKEFEDNDKPFITNLIEESNSPVIALGLSSTSPKNLTTLEAQQVLQYTKQALERVNGSLAPSDLLTLVQFLTYVSDMDFDENETMETVDGLGQSFIEVAGEIFEEKHVHRWTEISQVVSGPMTVVQSIDRMAANLNTLMMTKRGEVVLQGKNISMLTSSVHSPFKPFQLTSELLWGFFCALKMKRSEIKSIALWVKLLN</sequence>
<dbReference type="InterPro" id="IPR051360">
    <property type="entry name" value="Neuronal_Pentraxin_Related"/>
</dbReference>
<dbReference type="PANTHER" id="PTHR19277">
    <property type="entry name" value="PENTRAXIN"/>
    <property type="match status" value="1"/>
</dbReference>
<evidence type="ECO:0000313" key="9">
    <source>
        <dbReference type="Proteomes" id="UP001166052"/>
    </source>
</evidence>
<dbReference type="PRINTS" id="PR00895">
    <property type="entry name" value="PENTAXIN"/>
</dbReference>
<accession>A0ABS2Z492</accession>
<keyword evidence="9" id="KW-1185">Reference proteome</keyword>
<evidence type="ECO:0000256" key="3">
    <source>
        <dbReference type="ARBA" id="ARBA00022837"/>
    </source>
</evidence>
<dbReference type="EMBL" id="JAAWVN010023655">
    <property type="protein sequence ID" value="MBN3293870.1"/>
    <property type="molecule type" value="Genomic_DNA"/>
</dbReference>
<dbReference type="Proteomes" id="UP001166052">
    <property type="component" value="Unassembled WGS sequence"/>
</dbReference>
<dbReference type="InterPro" id="IPR013320">
    <property type="entry name" value="ConA-like_dom_sf"/>
</dbReference>
<feature type="non-terminal residue" evidence="8">
    <location>
        <position position="1"/>
    </location>
</feature>
<feature type="non-terminal residue" evidence="8">
    <location>
        <position position="416"/>
    </location>
</feature>
<keyword evidence="5" id="KW-0325">Glycoprotein</keyword>
<evidence type="ECO:0000256" key="2">
    <source>
        <dbReference type="ARBA" id="ARBA00022723"/>
    </source>
</evidence>
<dbReference type="SUPFAM" id="SSF49899">
    <property type="entry name" value="Concanavalin A-like lectins/glucanases"/>
    <property type="match status" value="1"/>
</dbReference>
<feature type="domain" description="Pentraxin (PTX)" evidence="7">
    <location>
        <begin position="5"/>
        <end position="211"/>
    </location>
</feature>